<keyword evidence="3" id="KW-1185">Reference proteome</keyword>
<sequence length="97" mass="9753">MAGSTLGIRTPALPAVGTAEGRPHSRTRRNHGAFNLGGQLACVYSTRRAGLARGVSFELGAADLLLRGSLTPMQARHLAQALSAAADAAEATAGGSA</sequence>
<gene>
    <name evidence="2" type="ORF">CATMQ487_14880</name>
</gene>
<reference evidence="2" key="1">
    <citation type="submission" date="2022-04" db="EMBL/GenBank/DDBJ databases">
        <title>Whole genome sequence of Sphaerotilus sp. FB-5.</title>
        <authorList>
            <person name="Takeda M."/>
            <person name="Narihara S."/>
            <person name="Akimoto M."/>
            <person name="Akimoto R."/>
            <person name="Nishiyashiki S."/>
            <person name="Murakami T."/>
        </authorList>
    </citation>
    <scope>NUCLEOTIDE SEQUENCE</scope>
    <source>
        <strain evidence="2">FB-5</strain>
    </source>
</reference>
<organism evidence="2 3">
    <name type="scientific">Sphaerotilus microaerophilus</name>
    <dbReference type="NCBI Taxonomy" id="2914710"/>
    <lineage>
        <taxon>Bacteria</taxon>
        <taxon>Pseudomonadati</taxon>
        <taxon>Pseudomonadota</taxon>
        <taxon>Betaproteobacteria</taxon>
        <taxon>Burkholderiales</taxon>
        <taxon>Sphaerotilaceae</taxon>
        <taxon>Sphaerotilus</taxon>
    </lineage>
</organism>
<evidence type="ECO:0000256" key="1">
    <source>
        <dbReference type="SAM" id="MobiDB-lite"/>
    </source>
</evidence>
<name>A0ABN6PKL9_9BURK</name>
<evidence type="ECO:0000313" key="2">
    <source>
        <dbReference type="EMBL" id="BDI04518.1"/>
    </source>
</evidence>
<accession>A0ABN6PKL9</accession>
<dbReference type="EMBL" id="AP025730">
    <property type="protein sequence ID" value="BDI04518.1"/>
    <property type="molecule type" value="Genomic_DNA"/>
</dbReference>
<evidence type="ECO:0000313" key="3">
    <source>
        <dbReference type="Proteomes" id="UP001057498"/>
    </source>
</evidence>
<feature type="region of interest" description="Disordered" evidence="1">
    <location>
        <begin position="1"/>
        <end position="32"/>
    </location>
</feature>
<protein>
    <submittedName>
        <fullName evidence="2">Uncharacterized protein</fullName>
    </submittedName>
</protein>
<dbReference type="Proteomes" id="UP001057498">
    <property type="component" value="Chromosome"/>
</dbReference>
<proteinExistence type="predicted"/>
<dbReference type="RefSeq" id="WP_251972630.1">
    <property type="nucleotide sequence ID" value="NZ_AP025730.1"/>
</dbReference>